<comment type="subcellular location">
    <subcellularLocation>
        <location evidence="1 4">Nucleus</location>
    </subcellularLocation>
</comment>
<dbReference type="InterPro" id="IPR036600">
    <property type="entry name" value="PAH_sf"/>
</dbReference>
<dbReference type="Proteomes" id="UP000467841">
    <property type="component" value="Unassembled WGS sequence"/>
</dbReference>
<evidence type="ECO:0000313" key="5">
    <source>
        <dbReference type="EMBL" id="CAA7031718.1"/>
    </source>
</evidence>
<dbReference type="GO" id="GO:0000118">
    <property type="term" value="C:histone deacetylase complex"/>
    <property type="evidence" value="ECO:0007669"/>
    <property type="project" value="TreeGrafter"/>
</dbReference>
<keyword evidence="3 4" id="KW-0539">Nucleus</keyword>
<evidence type="ECO:0000256" key="4">
    <source>
        <dbReference type="PROSITE-ProRule" id="PRU00810"/>
    </source>
</evidence>
<dbReference type="EMBL" id="CACVBM020001110">
    <property type="protein sequence ID" value="CAA7031718.1"/>
    <property type="molecule type" value="Genomic_DNA"/>
</dbReference>
<protein>
    <submittedName>
        <fullName evidence="5">Uncharacterized protein</fullName>
    </submittedName>
</protein>
<dbReference type="OrthoDB" id="1913924at2759"/>
<dbReference type="Pfam" id="PF02671">
    <property type="entry name" value="PAH"/>
    <property type="match status" value="1"/>
</dbReference>
<dbReference type="InterPro" id="IPR003822">
    <property type="entry name" value="PAH"/>
</dbReference>
<dbReference type="InterPro" id="IPR039774">
    <property type="entry name" value="Sin3-like"/>
</dbReference>
<dbReference type="GO" id="GO:0000122">
    <property type="term" value="P:negative regulation of transcription by RNA polymerase II"/>
    <property type="evidence" value="ECO:0007669"/>
    <property type="project" value="TreeGrafter"/>
</dbReference>
<keyword evidence="6" id="KW-1185">Reference proteome</keyword>
<gene>
    <name evidence="5" type="ORF">MERR_LOCUS18953</name>
</gene>
<evidence type="ECO:0000256" key="3">
    <source>
        <dbReference type="ARBA" id="ARBA00023242"/>
    </source>
</evidence>
<comment type="caution">
    <text evidence="5">The sequence shown here is derived from an EMBL/GenBank/DDBJ whole genome shotgun (WGS) entry which is preliminary data.</text>
</comment>
<evidence type="ECO:0000256" key="2">
    <source>
        <dbReference type="ARBA" id="ARBA00022491"/>
    </source>
</evidence>
<dbReference type="Gene3D" id="1.20.1160.11">
    <property type="entry name" value="Paired amphipathic helix"/>
    <property type="match status" value="1"/>
</dbReference>
<dbReference type="PROSITE" id="PS51477">
    <property type="entry name" value="PAH"/>
    <property type="match status" value="1"/>
</dbReference>
<dbReference type="AlphaFoldDB" id="A0A6D2IV70"/>
<dbReference type="PANTHER" id="PTHR12346:SF0">
    <property type="entry name" value="SIN3A, ISOFORM G"/>
    <property type="match status" value="1"/>
</dbReference>
<dbReference type="GO" id="GO:0000785">
    <property type="term" value="C:chromatin"/>
    <property type="evidence" value="ECO:0007669"/>
    <property type="project" value="TreeGrafter"/>
</dbReference>
<keyword evidence="2" id="KW-0678">Repressor</keyword>
<dbReference type="PANTHER" id="PTHR12346">
    <property type="entry name" value="SIN3B-RELATED"/>
    <property type="match status" value="1"/>
</dbReference>
<dbReference type="SUPFAM" id="SSF47762">
    <property type="entry name" value="PAH2 domain"/>
    <property type="match status" value="1"/>
</dbReference>
<proteinExistence type="predicted"/>
<reference evidence="5" key="1">
    <citation type="submission" date="2020-01" db="EMBL/GenBank/DDBJ databases">
        <authorList>
            <person name="Mishra B."/>
        </authorList>
    </citation>
    <scope>NUCLEOTIDE SEQUENCE [LARGE SCALE GENOMIC DNA]</scope>
</reference>
<name>A0A6D2IV70_9BRAS</name>
<sequence>MVVSRCPTKHEYKLYRASLLKIIHKKRNKEFVQVLRDIKAAPRGAGPSHLARFDEILKDHPQLLLGFISFFTKAMIGSDVPPDPKKLGPFETIQTMVGKRVSPISLSTVLTMDAALDYMEDVQEAFHYQPEKYDQFIEILLTAHTVDEAESALARVEELMIGHRNLFLDFSVILAAQPKITIPPKKRRRRAKRVDDAESALAKVEELMIDHMDLFSKIQCHPCSRAQDNNPSECDSE</sequence>
<accession>A0A6D2IV70</accession>
<evidence type="ECO:0000256" key="1">
    <source>
        <dbReference type="ARBA" id="ARBA00004123"/>
    </source>
</evidence>
<dbReference type="GO" id="GO:0003714">
    <property type="term" value="F:transcription corepressor activity"/>
    <property type="evidence" value="ECO:0007669"/>
    <property type="project" value="InterPro"/>
</dbReference>
<organism evidence="5 6">
    <name type="scientific">Microthlaspi erraticum</name>
    <dbReference type="NCBI Taxonomy" id="1685480"/>
    <lineage>
        <taxon>Eukaryota</taxon>
        <taxon>Viridiplantae</taxon>
        <taxon>Streptophyta</taxon>
        <taxon>Embryophyta</taxon>
        <taxon>Tracheophyta</taxon>
        <taxon>Spermatophyta</taxon>
        <taxon>Magnoliopsida</taxon>
        <taxon>eudicotyledons</taxon>
        <taxon>Gunneridae</taxon>
        <taxon>Pentapetalae</taxon>
        <taxon>rosids</taxon>
        <taxon>malvids</taxon>
        <taxon>Brassicales</taxon>
        <taxon>Brassicaceae</taxon>
        <taxon>Coluteocarpeae</taxon>
        <taxon>Microthlaspi</taxon>
    </lineage>
</organism>
<evidence type="ECO:0000313" key="6">
    <source>
        <dbReference type="Proteomes" id="UP000467841"/>
    </source>
</evidence>